<keyword evidence="2" id="KW-0472">Membrane</keyword>
<evidence type="ECO:0000313" key="5">
    <source>
        <dbReference type="Proteomes" id="UP000470384"/>
    </source>
</evidence>
<keyword evidence="5" id="KW-1185">Reference proteome</keyword>
<feature type="transmembrane region" description="Helical" evidence="2">
    <location>
        <begin position="285"/>
        <end position="306"/>
    </location>
</feature>
<dbReference type="PANTHER" id="PTHR43065:SF23">
    <property type="entry name" value="SENSOR HISTIDINE KINASE PDTAS"/>
    <property type="match status" value="1"/>
</dbReference>
<sequence length="580" mass="64240">MPDLKLGEQAARPLEAIDSVRTRLSTVLALSMLPVLAFGIASAVSQYYDRSEAVEQQLLGKAELVSKELQSLFLGAKQVLEIARTQPGVKNNVEPACSRFLQSTIAGLPHMGNIATISPAGDVQCSALPADQPVNVFGDQWFRSVNARKDFIVGGPILGELSGEVIIVAAEPLSPEGNMEEGVISLSIRTDYIGETLDIGDGDQELELFLINLEGRSLLPGQQRRKLPPKKVLTTYLTGDRGILSTTGDDGKDRLYASIRLDESDVYVVLARPALSASLPVLTELLADVAALLVLFAVTLLIVWLATERMSIRWVKHLRAVAIAQRRGMSTVRARDLEKAPIEYRELGEAFNSMADAIERRQASLVESISERERLLREIHHRVKNNLQIVISLFNLNARNTEDEHERAQLRDMQVRVESLALAHHAAYQSGDMQLMPMDEFLPSLMEHARVMLEDEDCLSLRPIQTDALRLPMDQAVPLAQIILEVISFLRKTADVPTELDISLRRDRPGWAVLSLTTETEPQEDCEPAPVKSKEEEDRRLRLSRSLVSAFARQLGGHLQAATDLSEVVLDLPLDEDDVI</sequence>
<evidence type="ECO:0000259" key="3">
    <source>
        <dbReference type="PROSITE" id="PS50885"/>
    </source>
</evidence>
<organism evidence="4 5">
    <name type="scientific">Pyruvatibacter mobilis</name>
    <dbReference type="NCBI Taxonomy" id="1712261"/>
    <lineage>
        <taxon>Bacteria</taxon>
        <taxon>Pseudomonadati</taxon>
        <taxon>Pseudomonadota</taxon>
        <taxon>Alphaproteobacteria</taxon>
        <taxon>Hyphomicrobiales</taxon>
        <taxon>Parvibaculaceae</taxon>
        <taxon>Pyruvatibacter</taxon>
    </lineage>
</organism>
<feature type="region of interest" description="Disordered" evidence="1">
    <location>
        <begin position="519"/>
        <end position="538"/>
    </location>
</feature>
<dbReference type="Pfam" id="PF07568">
    <property type="entry name" value="HisKA_2"/>
    <property type="match status" value="1"/>
</dbReference>
<evidence type="ECO:0000256" key="1">
    <source>
        <dbReference type="SAM" id="MobiDB-lite"/>
    </source>
</evidence>
<accession>A0A845Q9V8</accession>
<dbReference type="GO" id="GO:0007165">
    <property type="term" value="P:signal transduction"/>
    <property type="evidence" value="ECO:0007669"/>
    <property type="project" value="InterPro"/>
</dbReference>
<comment type="caution">
    <text evidence="4">The sequence shown here is derived from an EMBL/GenBank/DDBJ whole genome shotgun (WGS) entry which is preliminary data.</text>
</comment>
<name>A0A845Q9V8_9HYPH</name>
<reference evidence="4 5" key="1">
    <citation type="journal article" date="2016" name="Int. J. Syst. Evol. Microbiol.">
        <title>Pyruvatibacter mobilis gen. nov., sp. nov., a marine bacterium from the culture broth of Picochlorum sp. 122.</title>
        <authorList>
            <person name="Wang G."/>
            <person name="Tang M."/>
            <person name="Wu H."/>
            <person name="Dai S."/>
            <person name="Li T."/>
            <person name="Chen C."/>
            <person name="He H."/>
            <person name="Fan J."/>
            <person name="Xiang W."/>
            <person name="Li X."/>
        </authorList>
    </citation>
    <scope>NUCLEOTIDE SEQUENCE [LARGE SCALE GENOMIC DNA]</scope>
    <source>
        <strain evidence="4 5">GYP-11</strain>
    </source>
</reference>
<dbReference type="InterPro" id="IPR003660">
    <property type="entry name" value="HAMP_dom"/>
</dbReference>
<dbReference type="GeneID" id="300655260"/>
<evidence type="ECO:0000256" key="2">
    <source>
        <dbReference type="SAM" id="Phobius"/>
    </source>
</evidence>
<dbReference type="CDD" id="cd18773">
    <property type="entry name" value="PDC1_HK_sensor"/>
    <property type="match status" value="1"/>
</dbReference>
<proteinExistence type="predicted"/>
<dbReference type="PANTHER" id="PTHR43065">
    <property type="entry name" value="SENSOR HISTIDINE KINASE"/>
    <property type="match status" value="1"/>
</dbReference>
<dbReference type="GO" id="GO:0016020">
    <property type="term" value="C:membrane"/>
    <property type="evidence" value="ECO:0007669"/>
    <property type="project" value="InterPro"/>
</dbReference>
<dbReference type="RefSeq" id="WP_160587290.1">
    <property type="nucleotide sequence ID" value="NZ_BMHN01000001.1"/>
</dbReference>
<dbReference type="Gene3D" id="3.30.450.20">
    <property type="entry name" value="PAS domain"/>
    <property type="match status" value="2"/>
</dbReference>
<dbReference type="InterPro" id="IPR011495">
    <property type="entry name" value="Sig_transdc_His_kin_sub2_dim/P"/>
</dbReference>
<dbReference type="Proteomes" id="UP000470384">
    <property type="component" value="Unassembled WGS sequence"/>
</dbReference>
<keyword evidence="2" id="KW-1133">Transmembrane helix</keyword>
<protein>
    <recommendedName>
        <fullName evidence="3">HAMP domain-containing protein</fullName>
    </recommendedName>
</protein>
<gene>
    <name evidence="4" type="ORF">GTQ45_05975</name>
</gene>
<keyword evidence="2" id="KW-0812">Transmembrane</keyword>
<dbReference type="OrthoDB" id="9767435at2"/>
<dbReference type="EMBL" id="WXYQ01000005">
    <property type="protein sequence ID" value="NBG95274.1"/>
    <property type="molecule type" value="Genomic_DNA"/>
</dbReference>
<evidence type="ECO:0000313" key="4">
    <source>
        <dbReference type="EMBL" id="NBG95274.1"/>
    </source>
</evidence>
<dbReference type="AlphaFoldDB" id="A0A845Q9V8"/>
<dbReference type="CDD" id="cd18774">
    <property type="entry name" value="PDC2_HK_sensor"/>
    <property type="match status" value="1"/>
</dbReference>
<feature type="domain" description="HAMP" evidence="3">
    <location>
        <begin position="309"/>
        <end position="363"/>
    </location>
</feature>
<dbReference type="PROSITE" id="PS50885">
    <property type="entry name" value="HAMP"/>
    <property type="match status" value="1"/>
</dbReference>